<proteinExistence type="inferred from homology"/>
<gene>
    <name evidence="3" type="ORF">DW828_13335</name>
</gene>
<accession>A0A3R6DG08</accession>
<reference evidence="3 4" key="1">
    <citation type="submission" date="2018-08" db="EMBL/GenBank/DDBJ databases">
        <title>A genome reference for cultivated species of the human gut microbiota.</title>
        <authorList>
            <person name="Zou Y."/>
            <person name="Xue W."/>
            <person name="Luo G."/>
        </authorList>
    </citation>
    <scope>NUCLEOTIDE SEQUENCE [LARGE SCALE GENOMIC DNA]</scope>
    <source>
        <strain evidence="3 4">AM34-17</strain>
    </source>
</reference>
<dbReference type="PANTHER" id="PTHR30203">
    <property type="entry name" value="OUTER MEMBRANE CATION EFFLUX PROTEIN"/>
    <property type="match status" value="1"/>
</dbReference>
<evidence type="ECO:0000313" key="3">
    <source>
        <dbReference type="EMBL" id="RHC83322.1"/>
    </source>
</evidence>
<sequence>MKRNIYIFIVLSLALALPSCKIGKKYARPELDLPEEIVAGADTASIDSISWQSLYVDTTLQRLITIALDNNKDMKIAVAKVKEMIASKRITFADQFPEIGARIYGQKERLNYGGDNPKPDPEYGAKLALSWELDLWGNLRWANEAGIAAYLQSVEARHALQMTLVAEVAAAYYELCALDQEQDIVRHTLAARREGVRLAKLRFEGGLTSETSYSQAQVELARTETLLPSLEQKIKIKENDLAFLLGQYSGDIPRGLPLREQHLLETLPVGLPSSLLERRPDMRQAEQKLREANARVGVAQTDLFPKISLTGNLGFENEELTNFIKSPAWFLAGDLLQPLFAMGKNKAKLKAARARYEQEVYNYQKSVLSVFKEVNNAIVTIRKAKEVRMSYEKLLNAADTYLQLAQLQYINGVTSYMDVLDAQRGLLDAQLSLNKAMLDELLSTVYLYKALGGGWE</sequence>
<comment type="similarity">
    <text evidence="1 2">Belongs to the outer membrane factor (OMF) (TC 1.B.17) family.</text>
</comment>
<dbReference type="InterPro" id="IPR010131">
    <property type="entry name" value="MdtP/NodT-like"/>
</dbReference>
<evidence type="ECO:0000313" key="4">
    <source>
        <dbReference type="Proteomes" id="UP000286260"/>
    </source>
</evidence>
<keyword evidence="2" id="KW-0812">Transmembrane</keyword>
<comment type="subcellular location">
    <subcellularLocation>
        <location evidence="2">Cell membrane</location>
        <topology evidence="2">Lipid-anchor</topology>
    </subcellularLocation>
</comment>
<keyword evidence="2" id="KW-0472">Membrane</keyword>
<comment type="caution">
    <text evidence="3">The sequence shown here is derived from an EMBL/GenBank/DDBJ whole genome shotgun (WGS) entry which is preliminary data.</text>
</comment>
<keyword evidence="2" id="KW-1134">Transmembrane beta strand</keyword>
<evidence type="ECO:0000256" key="2">
    <source>
        <dbReference type="RuleBase" id="RU362097"/>
    </source>
</evidence>
<dbReference type="SUPFAM" id="SSF56954">
    <property type="entry name" value="Outer membrane efflux proteins (OEP)"/>
    <property type="match status" value="1"/>
</dbReference>
<keyword evidence="2" id="KW-0564">Palmitate</keyword>
<dbReference type="InterPro" id="IPR003423">
    <property type="entry name" value="OMP_efflux"/>
</dbReference>
<keyword evidence="2" id="KW-0449">Lipoprotein</keyword>
<name>A0A3R6DG08_9BACT</name>
<dbReference type="GO" id="GO:0015562">
    <property type="term" value="F:efflux transmembrane transporter activity"/>
    <property type="evidence" value="ECO:0007669"/>
    <property type="project" value="InterPro"/>
</dbReference>
<dbReference type="RefSeq" id="WP_122204660.1">
    <property type="nucleotide sequence ID" value="NZ_CP081901.1"/>
</dbReference>
<dbReference type="Gene3D" id="2.20.200.10">
    <property type="entry name" value="Outer membrane efflux proteins (OEP)"/>
    <property type="match status" value="1"/>
</dbReference>
<dbReference type="PANTHER" id="PTHR30203:SF33">
    <property type="entry name" value="BLR4455 PROTEIN"/>
    <property type="match status" value="1"/>
</dbReference>
<dbReference type="Pfam" id="PF02321">
    <property type="entry name" value="OEP"/>
    <property type="match status" value="2"/>
</dbReference>
<dbReference type="GO" id="GO:0005886">
    <property type="term" value="C:plasma membrane"/>
    <property type="evidence" value="ECO:0007669"/>
    <property type="project" value="UniProtKB-SubCell"/>
</dbReference>
<dbReference type="AlphaFoldDB" id="A0A3R6DG08"/>
<dbReference type="Gene3D" id="1.20.1600.10">
    <property type="entry name" value="Outer membrane efflux proteins (OEP)"/>
    <property type="match status" value="1"/>
</dbReference>
<evidence type="ECO:0000256" key="1">
    <source>
        <dbReference type="ARBA" id="ARBA00007613"/>
    </source>
</evidence>
<dbReference type="Proteomes" id="UP000286260">
    <property type="component" value="Unassembled WGS sequence"/>
</dbReference>
<protein>
    <submittedName>
        <fullName evidence="3">TolC family protein</fullName>
    </submittedName>
</protein>
<organism evidence="3 4">
    <name type="scientific">Parabacteroides merdae</name>
    <dbReference type="NCBI Taxonomy" id="46503"/>
    <lineage>
        <taxon>Bacteria</taxon>
        <taxon>Pseudomonadati</taxon>
        <taxon>Bacteroidota</taxon>
        <taxon>Bacteroidia</taxon>
        <taxon>Bacteroidales</taxon>
        <taxon>Tannerellaceae</taxon>
        <taxon>Parabacteroides</taxon>
    </lineage>
</organism>
<dbReference type="EMBL" id="QSII01000018">
    <property type="protein sequence ID" value="RHC83322.1"/>
    <property type="molecule type" value="Genomic_DNA"/>
</dbReference>
<dbReference type="NCBIfam" id="TIGR01845">
    <property type="entry name" value="outer_NodT"/>
    <property type="match status" value="1"/>
</dbReference>